<comment type="caution">
    <text evidence="4">The sequence shown here is derived from an EMBL/GenBank/DDBJ whole genome shotgun (WGS) entry which is preliminary data.</text>
</comment>
<feature type="domain" description="Bacterial type II secretion system protein E" evidence="3">
    <location>
        <begin position="165"/>
        <end position="278"/>
    </location>
</feature>
<name>A0A085AA73_9ENTR</name>
<dbReference type="GO" id="GO:0043684">
    <property type="term" value="C:type IV secretion system complex"/>
    <property type="evidence" value="ECO:0007669"/>
    <property type="project" value="UniProtKB-UniRule"/>
</dbReference>
<dbReference type="SUPFAM" id="SSF52540">
    <property type="entry name" value="P-loop containing nucleoside triphosphate hydrolases"/>
    <property type="match status" value="1"/>
</dbReference>
<sequence>MTVKNLSLERYRQRFFGDFLALPGLTEIAVNRPGELFTKIDGRWTQHTVSLDYDDCYAFARCLAKHHGDNIEDIKPGLSATLESGERCQIVVPPACERGTVSITLRKPSQIHIPHQRYISDGFYHRVTGTEQTQTHDEELTALYNARDIPRFMEKCVGYGKTLGVAGETSTGKTTYMKMLADYIPEHLRLTTIEDNPEIRFFRHKNYVHLFYPSEAAGETGSIVTPASLLRWNYRMNPDRILLTEVRGGEAWDFLKITGSGHEGSMTSIHAGSAREAVDGFITRCYENPQCARLPYSFLLRRVLDSLDVIVSIDLDGNVRRMNDIYFRPLHRHHYMEEMRA</sequence>
<accession>A0A085AA73</accession>
<dbReference type="InterPro" id="IPR027417">
    <property type="entry name" value="P-loop_NTPase"/>
</dbReference>
<dbReference type="RefSeq" id="WP_038156415.1">
    <property type="nucleotide sequence ID" value="NZ_JMTB01000069.1"/>
</dbReference>
<dbReference type="GO" id="GO:0005524">
    <property type="term" value="F:ATP binding"/>
    <property type="evidence" value="ECO:0007669"/>
    <property type="project" value="UniProtKB-UniRule"/>
</dbReference>
<keyword evidence="5" id="KW-1185">Reference proteome</keyword>
<dbReference type="PANTHER" id="PTHR30486:SF6">
    <property type="entry name" value="TYPE IV PILUS RETRACTATION ATPASE PILT"/>
    <property type="match status" value="1"/>
</dbReference>
<dbReference type="GO" id="GO:0044097">
    <property type="term" value="P:secretion by the type IV secretion system"/>
    <property type="evidence" value="ECO:0007669"/>
    <property type="project" value="InterPro"/>
</dbReference>
<organism evidence="4 5">
    <name type="scientific">Trabulsiella guamensis ATCC 49490</name>
    <dbReference type="NCBI Taxonomy" id="1005994"/>
    <lineage>
        <taxon>Bacteria</taxon>
        <taxon>Pseudomonadati</taxon>
        <taxon>Pseudomonadota</taxon>
        <taxon>Gammaproteobacteria</taxon>
        <taxon>Enterobacterales</taxon>
        <taxon>Enterobacteriaceae</taxon>
        <taxon>Trabulsiella</taxon>
    </lineage>
</organism>
<keyword evidence="2" id="KW-0547">Nucleotide-binding</keyword>
<dbReference type="InterPro" id="IPR050921">
    <property type="entry name" value="T4SS_GSP_E_ATPase"/>
</dbReference>
<dbReference type="CDD" id="cd01130">
    <property type="entry name" value="VirB11-like_ATPase"/>
    <property type="match status" value="1"/>
</dbReference>
<reference evidence="5" key="1">
    <citation type="submission" date="2014-05" db="EMBL/GenBank/DDBJ databases">
        <title>ATOL: Assembling a taxonomically balanced genome-scale reconstruction of the evolutionary history of the Enterobacteriaceae.</title>
        <authorList>
            <person name="Plunkett G. III"/>
            <person name="Neeno-Eckwall E.C."/>
            <person name="Glasner J.D."/>
            <person name="Perna N.T."/>
        </authorList>
    </citation>
    <scope>NUCLEOTIDE SEQUENCE [LARGE SCALE GENOMIC DNA]</scope>
    <source>
        <strain evidence="5">ATCC 49490</strain>
    </source>
</reference>
<proteinExistence type="inferred from homology"/>
<dbReference type="Gene3D" id="3.40.50.300">
    <property type="entry name" value="P-loop containing nucleotide triphosphate hydrolases"/>
    <property type="match status" value="1"/>
</dbReference>
<dbReference type="PANTHER" id="PTHR30486">
    <property type="entry name" value="TWITCHING MOTILITY PROTEIN PILT"/>
    <property type="match status" value="1"/>
</dbReference>
<evidence type="ECO:0000313" key="4">
    <source>
        <dbReference type="EMBL" id="KFC07118.1"/>
    </source>
</evidence>
<dbReference type="Proteomes" id="UP000028630">
    <property type="component" value="Unassembled WGS sequence"/>
</dbReference>
<protein>
    <recommendedName>
        <fullName evidence="2">Type IV secretion system protein</fullName>
    </recommendedName>
</protein>
<dbReference type="Pfam" id="PF00437">
    <property type="entry name" value="T2SSE"/>
    <property type="match status" value="1"/>
</dbReference>
<keyword evidence="2" id="KW-0067">ATP-binding</keyword>
<dbReference type="InterPro" id="IPR014155">
    <property type="entry name" value="VirB11"/>
</dbReference>
<dbReference type="OrthoDB" id="9810761at2"/>
<dbReference type="AlphaFoldDB" id="A0A085AA73"/>
<dbReference type="Gene3D" id="3.30.450.90">
    <property type="match status" value="1"/>
</dbReference>
<dbReference type="NCBIfam" id="TIGR02788">
    <property type="entry name" value="VirB11"/>
    <property type="match status" value="1"/>
</dbReference>
<gene>
    <name evidence="4" type="primary">virB11</name>
    <name evidence="4" type="ORF">GTGU_02104</name>
</gene>
<evidence type="ECO:0000259" key="3">
    <source>
        <dbReference type="Pfam" id="PF00437"/>
    </source>
</evidence>
<dbReference type="InterPro" id="IPR001482">
    <property type="entry name" value="T2SS/T4SS_dom"/>
</dbReference>
<evidence type="ECO:0000256" key="2">
    <source>
        <dbReference type="RuleBase" id="RU366071"/>
    </source>
</evidence>
<comment type="similarity">
    <text evidence="1 2">Belongs to the GSP E family.</text>
</comment>
<dbReference type="GO" id="GO:0016887">
    <property type="term" value="F:ATP hydrolysis activity"/>
    <property type="evidence" value="ECO:0007669"/>
    <property type="project" value="InterPro"/>
</dbReference>
<evidence type="ECO:0000313" key="5">
    <source>
        <dbReference type="Proteomes" id="UP000028630"/>
    </source>
</evidence>
<dbReference type="EMBL" id="JMTB01000069">
    <property type="protein sequence ID" value="KFC07118.1"/>
    <property type="molecule type" value="Genomic_DNA"/>
</dbReference>
<evidence type="ECO:0000256" key="1">
    <source>
        <dbReference type="ARBA" id="ARBA00006611"/>
    </source>
</evidence>
<dbReference type="eggNOG" id="COG0630">
    <property type="taxonomic scope" value="Bacteria"/>
</dbReference>
<comment type="function">
    <text evidence="2">Part of the Type IV secretion system.</text>
</comment>